<sequence>MPKPPDSEARNRLQTSPSISRTPQDEFRFEDYFDLESFLREQELEGNCFTSRPTNQHLDSNQSDIHSPPGYSHTQPPQVANSLSNTGSGSELGANLCDSAVLSSCTPETNTPTWETQHPSAEIPTVQLPGNSLPAASQHVHNPCSEDLPSFAWEQLLEALKYPTPIAPAPLPDTQAKSDPSRVASPPPADITFVLAIWASAESPGTTISQNLSVQVLEKALHVFDS</sequence>
<feature type="region of interest" description="Disordered" evidence="1">
    <location>
        <begin position="46"/>
        <end position="87"/>
    </location>
</feature>
<reference evidence="2" key="1">
    <citation type="submission" date="2022-07" db="EMBL/GenBank/DDBJ databases">
        <title>Draft genome sequence of Zalerion maritima ATCC 34329, a (micro)plastics degrading marine fungus.</title>
        <authorList>
            <person name="Paco A."/>
            <person name="Goncalves M.F.M."/>
            <person name="Rocha-Santos T.A.P."/>
            <person name="Alves A."/>
        </authorList>
    </citation>
    <scope>NUCLEOTIDE SEQUENCE</scope>
    <source>
        <strain evidence="2">ATCC 34329</strain>
    </source>
</reference>
<feature type="compositionally biased region" description="Polar residues" evidence="1">
    <location>
        <begin position="72"/>
        <end position="87"/>
    </location>
</feature>
<gene>
    <name evidence="2" type="ORF">MKZ38_003928</name>
</gene>
<organism evidence="2 3">
    <name type="scientific">Zalerion maritima</name>
    <dbReference type="NCBI Taxonomy" id="339359"/>
    <lineage>
        <taxon>Eukaryota</taxon>
        <taxon>Fungi</taxon>
        <taxon>Dikarya</taxon>
        <taxon>Ascomycota</taxon>
        <taxon>Pezizomycotina</taxon>
        <taxon>Sordariomycetes</taxon>
        <taxon>Lulworthiomycetidae</taxon>
        <taxon>Lulworthiales</taxon>
        <taxon>Lulworthiaceae</taxon>
        <taxon>Zalerion</taxon>
    </lineage>
</organism>
<evidence type="ECO:0000313" key="2">
    <source>
        <dbReference type="EMBL" id="KAJ2898421.1"/>
    </source>
</evidence>
<keyword evidence="3" id="KW-1185">Reference proteome</keyword>
<dbReference type="AlphaFoldDB" id="A0AAD5RNH6"/>
<comment type="caution">
    <text evidence="2">The sequence shown here is derived from an EMBL/GenBank/DDBJ whole genome shotgun (WGS) entry which is preliminary data.</text>
</comment>
<dbReference type="EMBL" id="JAKWBI020000231">
    <property type="protein sequence ID" value="KAJ2898421.1"/>
    <property type="molecule type" value="Genomic_DNA"/>
</dbReference>
<accession>A0AAD5RNH6</accession>
<feature type="compositionally biased region" description="Basic and acidic residues" evidence="1">
    <location>
        <begin position="1"/>
        <end position="11"/>
    </location>
</feature>
<feature type="region of interest" description="Disordered" evidence="1">
    <location>
        <begin position="1"/>
        <end position="27"/>
    </location>
</feature>
<dbReference type="Proteomes" id="UP001201980">
    <property type="component" value="Unassembled WGS sequence"/>
</dbReference>
<evidence type="ECO:0000256" key="1">
    <source>
        <dbReference type="SAM" id="MobiDB-lite"/>
    </source>
</evidence>
<feature type="compositionally biased region" description="Polar residues" evidence="1">
    <location>
        <begin position="48"/>
        <end position="65"/>
    </location>
</feature>
<feature type="compositionally biased region" description="Polar residues" evidence="1">
    <location>
        <begin position="12"/>
        <end position="22"/>
    </location>
</feature>
<evidence type="ECO:0000313" key="3">
    <source>
        <dbReference type="Proteomes" id="UP001201980"/>
    </source>
</evidence>
<protein>
    <submittedName>
        <fullName evidence="2">Uncharacterized protein</fullName>
    </submittedName>
</protein>
<proteinExistence type="predicted"/>
<name>A0AAD5RNH6_9PEZI</name>